<keyword evidence="1" id="KW-0548">Nucleotidyltransferase</keyword>
<evidence type="ECO:0000313" key="1">
    <source>
        <dbReference type="EMBL" id="MBO8459479.1"/>
    </source>
</evidence>
<evidence type="ECO:0000313" key="2">
    <source>
        <dbReference type="Proteomes" id="UP000823641"/>
    </source>
</evidence>
<reference evidence="1" key="1">
    <citation type="submission" date="2020-10" db="EMBL/GenBank/DDBJ databases">
        <authorList>
            <person name="Gilroy R."/>
        </authorList>
    </citation>
    <scope>NUCLEOTIDE SEQUENCE</scope>
    <source>
        <strain evidence="1">G3-3990</strain>
    </source>
</reference>
<dbReference type="AlphaFoldDB" id="A0A9D9HSK4"/>
<dbReference type="GO" id="GO:0006261">
    <property type="term" value="P:DNA-templated DNA replication"/>
    <property type="evidence" value="ECO:0007669"/>
    <property type="project" value="TreeGrafter"/>
</dbReference>
<name>A0A9D9HSK4_9BACT</name>
<dbReference type="SUPFAM" id="SSF52540">
    <property type="entry name" value="P-loop containing nucleoside triphosphate hydrolases"/>
    <property type="match status" value="1"/>
</dbReference>
<dbReference type="Proteomes" id="UP000823641">
    <property type="component" value="Unassembled WGS sequence"/>
</dbReference>
<dbReference type="PANTHER" id="PTHR11669:SF8">
    <property type="entry name" value="DNA POLYMERASE III SUBUNIT DELTA"/>
    <property type="match status" value="1"/>
</dbReference>
<organism evidence="1 2">
    <name type="scientific">Candidatus Gallipaludibacter merdavium</name>
    <dbReference type="NCBI Taxonomy" id="2840839"/>
    <lineage>
        <taxon>Bacteria</taxon>
        <taxon>Pseudomonadati</taxon>
        <taxon>Bacteroidota</taxon>
        <taxon>Bacteroidia</taxon>
        <taxon>Bacteroidales</taxon>
        <taxon>Candidatus Gallipaludibacter</taxon>
    </lineage>
</organism>
<dbReference type="Gene3D" id="3.40.50.300">
    <property type="entry name" value="P-loop containing nucleotide triphosphate hydrolases"/>
    <property type="match status" value="1"/>
</dbReference>
<accession>A0A9D9HSK4</accession>
<dbReference type="EC" id="2.7.7.7" evidence="1"/>
<dbReference type="InterPro" id="IPR050238">
    <property type="entry name" value="DNA_Rep/Repair_Clamp_Loader"/>
</dbReference>
<proteinExistence type="predicted"/>
<comment type="caution">
    <text evidence="1">The sequence shown here is derived from an EMBL/GenBank/DDBJ whole genome shotgun (WGS) entry which is preliminary data.</text>
</comment>
<protein>
    <submittedName>
        <fullName evidence="1">DNA polymerase III subunit delta</fullName>
        <ecNumber evidence="1">2.7.7.7</ecNumber>
    </submittedName>
</protein>
<reference evidence="1" key="2">
    <citation type="journal article" date="2021" name="PeerJ">
        <title>Extensive microbial diversity within the chicken gut microbiome revealed by metagenomics and culture.</title>
        <authorList>
            <person name="Gilroy R."/>
            <person name="Ravi A."/>
            <person name="Getino M."/>
            <person name="Pursley I."/>
            <person name="Horton D.L."/>
            <person name="Alikhan N.F."/>
            <person name="Baker D."/>
            <person name="Gharbi K."/>
            <person name="Hall N."/>
            <person name="Watson M."/>
            <person name="Adriaenssens E.M."/>
            <person name="Foster-Nyarko E."/>
            <person name="Jarju S."/>
            <person name="Secka A."/>
            <person name="Antonio M."/>
            <person name="Oren A."/>
            <person name="Chaudhuri R.R."/>
            <person name="La Ragione R."/>
            <person name="Hildebrand F."/>
            <person name="Pallen M.J."/>
        </authorList>
    </citation>
    <scope>NUCLEOTIDE SEQUENCE</scope>
    <source>
        <strain evidence="1">G3-3990</strain>
    </source>
</reference>
<dbReference type="GO" id="GO:0008408">
    <property type="term" value="F:3'-5' exonuclease activity"/>
    <property type="evidence" value="ECO:0007669"/>
    <property type="project" value="InterPro"/>
</dbReference>
<keyword evidence="1" id="KW-0808">Transferase</keyword>
<dbReference type="GO" id="GO:0003887">
    <property type="term" value="F:DNA-directed DNA polymerase activity"/>
    <property type="evidence" value="ECO:0007669"/>
    <property type="project" value="UniProtKB-EC"/>
</dbReference>
<dbReference type="PANTHER" id="PTHR11669">
    <property type="entry name" value="REPLICATION FACTOR C / DNA POLYMERASE III GAMMA-TAU SUBUNIT"/>
    <property type="match status" value="1"/>
</dbReference>
<dbReference type="NCBIfam" id="TIGR00678">
    <property type="entry name" value="holB"/>
    <property type="match status" value="1"/>
</dbReference>
<dbReference type="Pfam" id="PF13177">
    <property type="entry name" value="DNA_pol3_delta2"/>
    <property type="match status" value="1"/>
</dbReference>
<sequence>MMFSDIIGQEKVKERLIRSVHEGRIPHAQLFVGPSGVGKLQLAIAYAQYINCTNRGEKDACGVCPSCLKFKTLEHPDLHFVFPIEKKGSRNPVCDDFVADFRSMIRNHGYFDLSDWQKELGVTKQLLIYANESDEIIRKLSFKSYEGNYKFMIIWLPEKMNVVCANKILKTLEEPAEKTVLLLVSEQPDQLLTTIRSRTQTIQIPTLASDDIEEALKNKFPTLSDAAVHLYAHTSNGSYLKARRLVEKDAETETNLQQFIFLMRKAWLVGNKKDYAALQELRNWSETASSDGGRDAQKNFLAYAQHLLRENFIYNFHKPELNYMTLEEQRFSANFSPFVNERNVEQLMEEFALAERHIEQNVNSKIVLFDLVLKVIVLLKM</sequence>
<dbReference type="InterPro" id="IPR004622">
    <property type="entry name" value="DNA_pol_HolB"/>
</dbReference>
<gene>
    <name evidence="1" type="primary">holB</name>
    <name evidence="1" type="ORF">IAA73_03995</name>
</gene>
<dbReference type="EMBL" id="JADIMG010000042">
    <property type="protein sequence ID" value="MBO8459479.1"/>
    <property type="molecule type" value="Genomic_DNA"/>
</dbReference>
<dbReference type="InterPro" id="IPR027417">
    <property type="entry name" value="P-loop_NTPase"/>
</dbReference>